<dbReference type="STRING" id="51028.A0A0N4VDY8"/>
<dbReference type="Pfam" id="PF00071">
    <property type="entry name" value="Ras"/>
    <property type="match status" value="1"/>
</dbReference>
<dbReference type="Proteomes" id="UP000274131">
    <property type="component" value="Unassembled WGS sequence"/>
</dbReference>
<keyword evidence="2" id="KW-1185">Reference proteome</keyword>
<evidence type="ECO:0000313" key="3">
    <source>
        <dbReference type="WBParaSite" id="EVEC_0000886801-mRNA-1"/>
    </source>
</evidence>
<dbReference type="GO" id="GO:0005525">
    <property type="term" value="F:GTP binding"/>
    <property type="evidence" value="ECO:0007669"/>
    <property type="project" value="InterPro"/>
</dbReference>
<dbReference type="PROSITE" id="PS51419">
    <property type="entry name" value="RAB"/>
    <property type="match status" value="1"/>
</dbReference>
<organism evidence="3">
    <name type="scientific">Enterobius vermicularis</name>
    <name type="common">Human pinworm</name>
    <dbReference type="NCBI Taxonomy" id="51028"/>
    <lineage>
        <taxon>Eukaryota</taxon>
        <taxon>Metazoa</taxon>
        <taxon>Ecdysozoa</taxon>
        <taxon>Nematoda</taxon>
        <taxon>Chromadorea</taxon>
        <taxon>Rhabditida</taxon>
        <taxon>Spirurina</taxon>
        <taxon>Oxyuridomorpha</taxon>
        <taxon>Oxyuroidea</taxon>
        <taxon>Oxyuridae</taxon>
        <taxon>Enterobius</taxon>
    </lineage>
</organism>
<dbReference type="PRINTS" id="PR00449">
    <property type="entry name" value="RASTRNSFRMNG"/>
</dbReference>
<dbReference type="InterPro" id="IPR040385">
    <property type="entry name" value="RABL6"/>
</dbReference>
<dbReference type="PANTHER" id="PTHR14932">
    <property type="entry name" value="RAS GTPASE-RELATED"/>
    <property type="match status" value="1"/>
</dbReference>
<protein>
    <submittedName>
        <fullName evidence="3">Rab-like protein 6</fullName>
    </submittedName>
</protein>
<dbReference type="Pfam" id="PF08477">
    <property type="entry name" value="Roc"/>
    <property type="match status" value="1"/>
</dbReference>
<dbReference type="OrthoDB" id="207081at2759"/>
<dbReference type="GO" id="GO:0005829">
    <property type="term" value="C:cytosol"/>
    <property type="evidence" value="ECO:0007669"/>
    <property type="project" value="TreeGrafter"/>
</dbReference>
<dbReference type="AlphaFoldDB" id="A0A0N4VDY8"/>
<accession>A0A0N4VDY8</accession>
<dbReference type="SUPFAM" id="SSF52540">
    <property type="entry name" value="P-loop containing nucleoside triphosphate hydrolases"/>
    <property type="match status" value="1"/>
</dbReference>
<dbReference type="SMART" id="SM00175">
    <property type="entry name" value="RAB"/>
    <property type="match status" value="1"/>
</dbReference>
<reference evidence="3" key="1">
    <citation type="submission" date="2017-02" db="UniProtKB">
        <authorList>
            <consortium name="WormBaseParasite"/>
        </authorList>
    </citation>
    <scope>IDENTIFICATION</scope>
</reference>
<gene>
    <name evidence="1" type="ORF">EVEC_LOCUS8320</name>
</gene>
<sequence length="246" mass="28252">MISALKKRFISAECSQSSSTSSRTPAGVVAIDQQLQKKYAKGVQYNMKIVIRGDRNVGKTSLLRRLQGLSFEEDYSPTEEIQVATIHWNYRTTDDIVKVDVWDVVDQSSRKRVRLEGLKLSNKEAQFQDVACDARFVDVYKGTHGVILMFDITKSWTWDYVIKELPNVPSNIPVLIMGNRRDMGHHRQVTEETCRSFVESYERLVFAKIAVKLVQQNSLLLSILINKFEIMIKLNLPLEIHFLSVL</sequence>
<dbReference type="WBParaSite" id="EVEC_0000886801-mRNA-1">
    <property type="protein sequence ID" value="EVEC_0000886801-mRNA-1"/>
    <property type="gene ID" value="EVEC_0000886801"/>
</dbReference>
<reference evidence="1 2" key="2">
    <citation type="submission" date="2018-10" db="EMBL/GenBank/DDBJ databases">
        <authorList>
            <consortium name="Pathogen Informatics"/>
        </authorList>
    </citation>
    <scope>NUCLEOTIDE SEQUENCE [LARGE SCALE GENOMIC DNA]</scope>
</reference>
<dbReference type="PANTHER" id="PTHR14932:SF1">
    <property type="entry name" value="RAB-LIKE PROTEIN 6"/>
    <property type="match status" value="1"/>
</dbReference>
<dbReference type="GO" id="GO:0003924">
    <property type="term" value="F:GTPase activity"/>
    <property type="evidence" value="ECO:0007669"/>
    <property type="project" value="InterPro"/>
</dbReference>
<evidence type="ECO:0000313" key="1">
    <source>
        <dbReference type="EMBL" id="VDD93569.1"/>
    </source>
</evidence>
<dbReference type="EMBL" id="UXUI01009367">
    <property type="protein sequence ID" value="VDD93569.1"/>
    <property type="molecule type" value="Genomic_DNA"/>
</dbReference>
<evidence type="ECO:0000313" key="2">
    <source>
        <dbReference type="Proteomes" id="UP000274131"/>
    </source>
</evidence>
<dbReference type="Gene3D" id="3.40.50.300">
    <property type="entry name" value="P-loop containing nucleotide triphosphate hydrolases"/>
    <property type="match status" value="1"/>
</dbReference>
<dbReference type="GO" id="GO:0005634">
    <property type="term" value="C:nucleus"/>
    <property type="evidence" value="ECO:0007669"/>
    <property type="project" value="TreeGrafter"/>
</dbReference>
<name>A0A0N4VDY8_ENTVE</name>
<dbReference type="InterPro" id="IPR001806">
    <property type="entry name" value="Small_GTPase"/>
</dbReference>
<proteinExistence type="predicted"/>
<dbReference type="InterPro" id="IPR027417">
    <property type="entry name" value="P-loop_NTPase"/>
</dbReference>